<name>A0A859FCT9_9BACI</name>
<sequence length="94" mass="10665">MNKKVKLILAIFITLIVTAIPSIGVYAVPEGEGYMVNRGFPAAWIDYHTSFNNYSFNAIGLLINIALFYFLLTTIERTYLLLKQKQVFPTSQSK</sequence>
<dbReference type="RefSeq" id="WP_176008080.1">
    <property type="nucleotide sequence ID" value="NZ_CP041372.2"/>
</dbReference>
<dbReference type="AlphaFoldDB" id="A0A859FCT9"/>
<feature type="transmembrane region" description="Helical" evidence="1">
    <location>
        <begin position="54"/>
        <end position="75"/>
    </location>
</feature>
<keyword evidence="1" id="KW-0812">Transmembrane</keyword>
<dbReference type="KEGG" id="psua:FLK61_25010"/>
<keyword evidence="1" id="KW-0472">Membrane</keyword>
<keyword evidence="1" id="KW-1133">Transmembrane helix</keyword>
<gene>
    <name evidence="2" type="ORF">FLK61_25010</name>
</gene>
<dbReference type="EMBL" id="CP041372">
    <property type="protein sequence ID" value="QKS70036.1"/>
    <property type="molecule type" value="Genomic_DNA"/>
</dbReference>
<evidence type="ECO:0000256" key="1">
    <source>
        <dbReference type="SAM" id="Phobius"/>
    </source>
</evidence>
<keyword evidence="3" id="KW-1185">Reference proteome</keyword>
<organism evidence="2 3">
    <name type="scientific">Paenalkalicoccus suaedae</name>
    <dbReference type="NCBI Taxonomy" id="2592382"/>
    <lineage>
        <taxon>Bacteria</taxon>
        <taxon>Bacillati</taxon>
        <taxon>Bacillota</taxon>
        <taxon>Bacilli</taxon>
        <taxon>Bacillales</taxon>
        <taxon>Bacillaceae</taxon>
        <taxon>Paenalkalicoccus</taxon>
    </lineage>
</organism>
<dbReference type="Proteomes" id="UP000318138">
    <property type="component" value="Chromosome"/>
</dbReference>
<evidence type="ECO:0000313" key="2">
    <source>
        <dbReference type="EMBL" id="QKS70036.1"/>
    </source>
</evidence>
<accession>A0A859FCT9</accession>
<reference evidence="3" key="1">
    <citation type="submission" date="2019-07" db="EMBL/GenBank/DDBJ databases">
        <title>Bacillus alkalisoli sp. nov. isolated from saline soil.</title>
        <authorList>
            <person name="Sun J.-Q."/>
            <person name="Xu L."/>
        </authorList>
    </citation>
    <scope>NUCLEOTIDE SEQUENCE [LARGE SCALE GENOMIC DNA]</scope>
    <source>
        <strain evidence="3">M4U3P1</strain>
    </source>
</reference>
<evidence type="ECO:0000313" key="3">
    <source>
        <dbReference type="Proteomes" id="UP000318138"/>
    </source>
</evidence>
<proteinExistence type="predicted"/>
<protein>
    <submittedName>
        <fullName evidence="2">Uncharacterized protein</fullName>
    </submittedName>
</protein>
<feature type="transmembrane region" description="Helical" evidence="1">
    <location>
        <begin position="7"/>
        <end position="28"/>
    </location>
</feature>